<dbReference type="SUPFAM" id="SSF55729">
    <property type="entry name" value="Acyl-CoA N-acyltransferases (Nat)"/>
    <property type="match status" value="1"/>
</dbReference>
<dbReference type="Gene3D" id="3.40.630.30">
    <property type="match status" value="1"/>
</dbReference>
<evidence type="ECO:0000256" key="2">
    <source>
        <dbReference type="ARBA" id="ARBA00023315"/>
    </source>
</evidence>
<evidence type="ECO:0000259" key="3">
    <source>
        <dbReference type="PROSITE" id="PS51186"/>
    </source>
</evidence>
<evidence type="ECO:0000313" key="4">
    <source>
        <dbReference type="EMBL" id="SDP93895.1"/>
    </source>
</evidence>
<organism evidence="4 5">
    <name type="scientific">Litchfieldia salsa</name>
    <dbReference type="NCBI Taxonomy" id="930152"/>
    <lineage>
        <taxon>Bacteria</taxon>
        <taxon>Bacillati</taxon>
        <taxon>Bacillota</taxon>
        <taxon>Bacilli</taxon>
        <taxon>Bacillales</taxon>
        <taxon>Bacillaceae</taxon>
        <taxon>Litchfieldia</taxon>
    </lineage>
</organism>
<protein>
    <submittedName>
        <fullName evidence="4">Phosphinothricin acetyltransferase</fullName>
    </submittedName>
</protein>
<feature type="domain" description="N-acetyltransferase" evidence="3">
    <location>
        <begin position="3"/>
        <end position="163"/>
    </location>
</feature>
<evidence type="ECO:0000313" key="5">
    <source>
        <dbReference type="Proteomes" id="UP000199159"/>
    </source>
</evidence>
<keyword evidence="5" id="KW-1185">Reference proteome</keyword>
<dbReference type="RefSeq" id="WP_090858833.1">
    <property type="nucleotide sequence ID" value="NZ_FNJU01000015.1"/>
</dbReference>
<dbReference type="GO" id="GO:0016747">
    <property type="term" value="F:acyltransferase activity, transferring groups other than amino-acyl groups"/>
    <property type="evidence" value="ECO:0007669"/>
    <property type="project" value="InterPro"/>
</dbReference>
<dbReference type="NCBIfam" id="NF040503">
    <property type="entry name" value="resist_ArsN1a"/>
    <property type="match status" value="1"/>
</dbReference>
<reference evidence="5" key="1">
    <citation type="submission" date="2016-10" db="EMBL/GenBank/DDBJ databases">
        <authorList>
            <person name="Varghese N."/>
            <person name="Submissions S."/>
        </authorList>
    </citation>
    <scope>NUCLEOTIDE SEQUENCE [LARGE SCALE GENOMIC DNA]</scope>
    <source>
        <strain evidence="5">IBRC-M10078</strain>
    </source>
</reference>
<dbReference type="STRING" id="930152.SAMN05216565_11559"/>
<sequence length="163" mass="18827">MDVIIREAVQDDIASIQKIYNQGIEDRIATLETELKDSAFMQDWFDKHQGRYQVIIIEYNNRILGWASLNVYNPREAYKGVADLSIYIDRDYRGKGLGGKLIDVIEGIAVKNLFHKIVLSTFNFNKVGQALYRKKGYREVGVFKNQGILDDKFVDVMVMEKLL</sequence>
<accession>A0A1H0WTY7</accession>
<dbReference type="PANTHER" id="PTHR43072">
    <property type="entry name" value="N-ACETYLTRANSFERASE"/>
    <property type="match status" value="1"/>
</dbReference>
<dbReference type="InterPro" id="IPR000182">
    <property type="entry name" value="GNAT_dom"/>
</dbReference>
<dbReference type="PROSITE" id="PS51186">
    <property type="entry name" value="GNAT"/>
    <property type="match status" value="1"/>
</dbReference>
<dbReference type="Pfam" id="PF00583">
    <property type="entry name" value="Acetyltransf_1"/>
    <property type="match status" value="1"/>
</dbReference>
<name>A0A1H0WTY7_9BACI</name>
<dbReference type="AlphaFoldDB" id="A0A1H0WTY7"/>
<dbReference type="EMBL" id="FNJU01000015">
    <property type="protein sequence ID" value="SDP93895.1"/>
    <property type="molecule type" value="Genomic_DNA"/>
</dbReference>
<dbReference type="InterPro" id="IPR016181">
    <property type="entry name" value="Acyl_CoA_acyltransferase"/>
</dbReference>
<gene>
    <name evidence="4" type="ORF">SAMN05216565_11559</name>
</gene>
<proteinExistence type="predicted"/>
<dbReference type="OrthoDB" id="9798006at2"/>
<dbReference type="PANTHER" id="PTHR43072:SF23">
    <property type="entry name" value="UPF0039 PROTEIN C11D3.02C"/>
    <property type="match status" value="1"/>
</dbReference>
<dbReference type="Proteomes" id="UP000199159">
    <property type="component" value="Unassembled WGS sequence"/>
</dbReference>
<evidence type="ECO:0000256" key="1">
    <source>
        <dbReference type="ARBA" id="ARBA00022679"/>
    </source>
</evidence>
<keyword evidence="2" id="KW-0012">Acyltransferase</keyword>
<dbReference type="CDD" id="cd04301">
    <property type="entry name" value="NAT_SF"/>
    <property type="match status" value="1"/>
</dbReference>
<keyword evidence="1 4" id="KW-0808">Transferase</keyword>